<protein>
    <submittedName>
        <fullName evidence="1">Uncharacterized protein</fullName>
    </submittedName>
</protein>
<dbReference type="Proteomes" id="UP001165960">
    <property type="component" value="Unassembled WGS sequence"/>
</dbReference>
<evidence type="ECO:0000313" key="1">
    <source>
        <dbReference type="EMBL" id="KAJ9048333.1"/>
    </source>
</evidence>
<reference evidence="1" key="1">
    <citation type="submission" date="2022-04" db="EMBL/GenBank/DDBJ databases">
        <title>Genome of the entomopathogenic fungus Entomophthora muscae.</title>
        <authorList>
            <person name="Elya C."/>
            <person name="Lovett B.R."/>
            <person name="Lee E."/>
            <person name="Macias A.M."/>
            <person name="Hajek A.E."/>
            <person name="De Bivort B.L."/>
            <person name="Kasson M.T."/>
            <person name="De Fine Licht H.H."/>
            <person name="Stajich J.E."/>
        </authorList>
    </citation>
    <scope>NUCLEOTIDE SEQUENCE</scope>
    <source>
        <strain evidence="1">Berkeley</strain>
    </source>
</reference>
<dbReference type="EMBL" id="QTSX02007436">
    <property type="protein sequence ID" value="KAJ9048333.1"/>
    <property type="molecule type" value="Genomic_DNA"/>
</dbReference>
<name>A0ACC2RE32_9FUNG</name>
<evidence type="ECO:0000313" key="2">
    <source>
        <dbReference type="Proteomes" id="UP001165960"/>
    </source>
</evidence>
<sequence length="80" mass="8633">MTKDLPGLGTGTKPGLGVRLPSLKVGDAPTPGWCKQGTSSREWQPHPYLSVHPSPIPLKASWEDLKDPLALTKTKPDLVH</sequence>
<keyword evidence="2" id="KW-1185">Reference proteome</keyword>
<comment type="caution">
    <text evidence="1">The sequence shown here is derived from an EMBL/GenBank/DDBJ whole genome shotgun (WGS) entry which is preliminary data.</text>
</comment>
<gene>
    <name evidence="1" type="ORF">DSO57_1036099</name>
</gene>
<organism evidence="1 2">
    <name type="scientific">Entomophthora muscae</name>
    <dbReference type="NCBI Taxonomy" id="34485"/>
    <lineage>
        <taxon>Eukaryota</taxon>
        <taxon>Fungi</taxon>
        <taxon>Fungi incertae sedis</taxon>
        <taxon>Zoopagomycota</taxon>
        <taxon>Entomophthoromycotina</taxon>
        <taxon>Entomophthoromycetes</taxon>
        <taxon>Entomophthorales</taxon>
        <taxon>Entomophthoraceae</taxon>
        <taxon>Entomophthora</taxon>
    </lineage>
</organism>
<proteinExistence type="predicted"/>
<accession>A0ACC2RE32</accession>